<reference evidence="1 2" key="1">
    <citation type="submission" date="2017-06" db="EMBL/GenBank/DDBJ databases">
        <title>Genome sequencing of Fusobacterium nucleatum subsp. polymorphum KCOM 1232 (=ChDC F37).</title>
        <authorList>
            <person name="Kook J.-K."/>
            <person name="Park S.-N."/>
            <person name="Lim Y.K."/>
            <person name="Roh H."/>
        </authorList>
    </citation>
    <scope>NUCLEOTIDE SEQUENCE [LARGE SCALE GENOMIC DNA]</scope>
    <source>
        <strain evidence="2">KCOM 1232 ( ChDC F37)</strain>
    </source>
</reference>
<comment type="caution">
    <text evidence="1">The sequence shown here is derived from an EMBL/GenBank/DDBJ whole genome shotgun (WGS) entry which is preliminary data.</text>
</comment>
<proteinExistence type="predicted"/>
<dbReference type="EMBL" id="NJGI01000004">
    <property type="protein sequence ID" value="PGH21141.1"/>
    <property type="molecule type" value="Genomic_DNA"/>
</dbReference>
<accession>A0A2B7YJ93</accession>
<evidence type="ECO:0000313" key="1">
    <source>
        <dbReference type="EMBL" id="PGH21141.1"/>
    </source>
</evidence>
<protein>
    <submittedName>
        <fullName evidence="1">Uncharacterized protein</fullName>
    </submittedName>
</protein>
<gene>
    <name evidence="1" type="ORF">RN96_08945</name>
</gene>
<dbReference type="AlphaFoldDB" id="A0A2B7YJ93"/>
<evidence type="ECO:0000313" key="2">
    <source>
        <dbReference type="Proteomes" id="UP000222862"/>
    </source>
</evidence>
<organism evidence="1 2">
    <name type="scientific">Fusobacterium nucleatum subsp. polymorphum</name>
    <name type="common">Fusobacterium polymorphum</name>
    <dbReference type="NCBI Taxonomy" id="76857"/>
    <lineage>
        <taxon>Bacteria</taxon>
        <taxon>Fusobacteriati</taxon>
        <taxon>Fusobacteriota</taxon>
        <taxon>Fusobacteriia</taxon>
        <taxon>Fusobacteriales</taxon>
        <taxon>Fusobacteriaceae</taxon>
        <taxon>Fusobacterium</taxon>
    </lineage>
</organism>
<dbReference type="Proteomes" id="UP000222862">
    <property type="component" value="Unassembled WGS sequence"/>
</dbReference>
<name>A0A2B7YJ93_FUSNP</name>
<sequence length="34" mass="4035">MVVYSIPKRHYYKLEAKALLFCLPFAYSSIQLLK</sequence>